<dbReference type="InParanoid" id="K1PI63"/>
<protein>
    <submittedName>
        <fullName evidence="1">Uncharacterized protein</fullName>
    </submittedName>
</protein>
<name>K1PI63_MAGGI</name>
<accession>K1PI63</accession>
<dbReference type="HOGENOM" id="CLU_2388352_0_0_1"/>
<evidence type="ECO:0000313" key="1">
    <source>
        <dbReference type="EMBL" id="EKC23672.1"/>
    </source>
</evidence>
<reference evidence="1" key="1">
    <citation type="journal article" date="2012" name="Nature">
        <title>The oyster genome reveals stress adaptation and complexity of shell formation.</title>
        <authorList>
            <person name="Zhang G."/>
            <person name="Fang X."/>
            <person name="Guo X."/>
            <person name="Li L."/>
            <person name="Luo R."/>
            <person name="Xu F."/>
            <person name="Yang P."/>
            <person name="Zhang L."/>
            <person name="Wang X."/>
            <person name="Qi H."/>
            <person name="Xiong Z."/>
            <person name="Que H."/>
            <person name="Xie Y."/>
            <person name="Holland P.W."/>
            <person name="Paps J."/>
            <person name="Zhu Y."/>
            <person name="Wu F."/>
            <person name="Chen Y."/>
            <person name="Wang J."/>
            <person name="Peng C."/>
            <person name="Meng J."/>
            <person name="Yang L."/>
            <person name="Liu J."/>
            <person name="Wen B."/>
            <person name="Zhang N."/>
            <person name="Huang Z."/>
            <person name="Zhu Q."/>
            <person name="Feng Y."/>
            <person name="Mount A."/>
            <person name="Hedgecock D."/>
            <person name="Xu Z."/>
            <person name="Liu Y."/>
            <person name="Domazet-Loso T."/>
            <person name="Du Y."/>
            <person name="Sun X."/>
            <person name="Zhang S."/>
            <person name="Liu B."/>
            <person name="Cheng P."/>
            <person name="Jiang X."/>
            <person name="Li J."/>
            <person name="Fan D."/>
            <person name="Wang W."/>
            <person name="Fu W."/>
            <person name="Wang T."/>
            <person name="Wang B."/>
            <person name="Zhang J."/>
            <person name="Peng Z."/>
            <person name="Li Y."/>
            <person name="Li N."/>
            <person name="Wang J."/>
            <person name="Chen M."/>
            <person name="He Y."/>
            <person name="Tan F."/>
            <person name="Song X."/>
            <person name="Zheng Q."/>
            <person name="Huang R."/>
            <person name="Yang H."/>
            <person name="Du X."/>
            <person name="Chen L."/>
            <person name="Yang M."/>
            <person name="Gaffney P.M."/>
            <person name="Wang S."/>
            <person name="Luo L."/>
            <person name="She Z."/>
            <person name="Ming Y."/>
            <person name="Huang W."/>
            <person name="Zhang S."/>
            <person name="Huang B."/>
            <person name="Zhang Y."/>
            <person name="Qu T."/>
            <person name="Ni P."/>
            <person name="Miao G."/>
            <person name="Wang J."/>
            <person name="Wang Q."/>
            <person name="Steinberg C.E."/>
            <person name="Wang H."/>
            <person name="Li N."/>
            <person name="Qian L."/>
            <person name="Zhang G."/>
            <person name="Li Y."/>
            <person name="Yang H."/>
            <person name="Liu X."/>
            <person name="Wang J."/>
            <person name="Yin Y."/>
            <person name="Wang J."/>
        </authorList>
    </citation>
    <scope>NUCLEOTIDE SEQUENCE [LARGE SCALE GENOMIC DNA]</scope>
    <source>
        <strain evidence="1">05x7-T-G4-1.051#20</strain>
    </source>
</reference>
<organism evidence="1">
    <name type="scientific">Magallana gigas</name>
    <name type="common">Pacific oyster</name>
    <name type="synonym">Crassostrea gigas</name>
    <dbReference type="NCBI Taxonomy" id="29159"/>
    <lineage>
        <taxon>Eukaryota</taxon>
        <taxon>Metazoa</taxon>
        <taxon>Spiralia</taxon>
        <taxon>Lophotrochozoa</taxon>
        <taxon>Mollusca</taxon>
        <taxon>Bivalvia</taxon>
        <taxon>Autobranchia</taxon>
        <taxon>Pteriomorphia</taxon>
        <taxon>Ostreida</taxon>
        <taxon>Ostreoidea</taxon>
        <taxon>Ostreidae</taxon>
        <taxon>Magallana</taxon>
    </lineage>
</organism>
<dbReference type="EMBL" id="JH817884">
    <property type="protein sequence ID" value="EKC23672.1"/>
    <property type="molecule type" value="Genomic_DNA"/>
</dbReference>
<proteinExistence type="predicted"/>
<dbReference type="AlphaFoldDB" id="K1PI63"/>
<sequence>MPSTLVMITKALEANSPILLCCYKGMMGNHEAPRQILEVLQDKAAERLFEAPPTSDIGSSKMSTVALKKCNPSSSILKKTTFSDQLFKLGTNHG</sequence>
<gene>
    <name evidence="1" type="ORF">CGI_10017919</name>
</gene>